<dbReference type="RefSeq" id="WP_302108794.1">
    <property type="nucleotide sequence ID" value="NZ_JAUKTR010000001.1"/>
</dbReference>
<evidence type="ECO:0000256" key="4">
    <source>
        <dbReference type="ARBA" id="ARBA00022833"/>
    </source>
</evidence>
<evidence type="ECO:0000256" key="6">
    <source>
        <dbReference type="RuleBase" id="RU003983"/>
    </source>
</evidence>
<feature type="domain" description="CAAX prenyl protease 1 N-terminal" evidence="9">
    <location>
        <begin position="15"/>
        <end position="176"/>
    </location>
</feature>
<keyword evidence="5 6" id="KW-0482">Metalloprotease</keyword>
<feature type="transmembrane region" description="Helical" evidence="7">
    <location>
        <begin position="147"/>
        <end position="170"/>
    </location>
</feature>
<feature type="transmembrane region" description="Helical" evidence="7">
    <location>
        <begin position="260"/>
        <end position="277"/>
    </location>
</feature>
<evidence type="ECO:0000256" key="7">
    <source>
        <dbReference type="SAM" id="Phobius"/>
    </source>
</evidence>
<comment type="caution">
    <text evidence="10">The sequence shown here is derived from an EMBL/GenBank/DDBJ whole genome shotgun (WGS) entry which is preliminary data.</text>
</comment>
<evidence type="ECO:0000259" key="9">
    <source>
        <dbReference type="Pfam" id="PF16491"/>
    </source>
</evidence>
<reference evidence="10" key="1">
    <citation type="submission" date="2023-07" db="EMBL/GenBank/DDBJ databases">
        <title>Brevundimonas soil sp. nov., isolated from the soil of chemical plant.</title>
        <authorList>
            <person name="Wu N."/>
        </authorList>
    </citation>
    <scope>NUCLEOTIDE SEQUENCE</scope>
    <source>
        <strain evidence="10">XZ-24</strain>
    </source>
</reference>
<comment type="similarity">
    <text evidence="6">Belongs to the peptidase M48 family.</text>
</comment>
<dbReference type="InterPro" id="IPR027057">
    <property type="entry name" value="CAXX_Prtase_1"/>
</dbReference>
<proteinExistence type="inferred from homology"/>
<dbReference type="Pfam" id="PF16491">
    <property type="entry name" value="Peptidase_M48_N"/>
    <property type="match status" value="1"/>
</dbReference>
<feature type="transmembrane region" description="Helical" evidence="7">
    <location>
        <begin position="297"/>
        <end position="317"/>
    </location>
</feature>
<dbReference type="Pfam" id="PF01435">
    <property type="entry name" value="Peptidase_M48"/>
    <property type="match status" value="1"/>
</dbReference>
<evidence type="ECO:0000259" key="8">
    <source>
        <dbReference type="Pfam" id="PF01435"/>
    </source>
</evidence>
<gene>
    <name evidence="10" type="ORF">Q0812_02930</name>
</gene>
<protein>
    <submittedName>
        <fullName evidence="10">M48 family metallopeptidase</fullName>
    </submittedName>
</protein>
<dbReference type="InterPro" id="IPR001915">
    <property type="entry name" value="Peptidase_M48"/>
</dbReference>
<dbReference type="CDD" id="cd07343">
    <property type="entry name" value="M48A_Zmpste24p_like"/>
    <property type="match status" value="1"/>
</dbReference>
<keyword evidence="4 6" id="KW-0862">Zinc</keyword>
<accession>A0ABT8SJX4</accession>
<feature type="domain" description="Peptidase M48" evidence="8">
    <location>
        <begin position="182"/>
        <end position="385"/>
    </location>
</feature>
<keyword evidence="7" id="KW-0812">Transmembrane</keyword>
<evidence type="ECO:0000256" key="3">
    <source>
        <dbReference type="ARBA" id="ARBA00022801"/>
    </source>
</evidence>
<evidence type="ECO:0000256" key="2">
    <source>
        <dbReference type="ARBA" id="ARBA00022723"/>
    </source>
</evidence>
<keyword evidence="1 6" id="KW-0645">Protease</keyword>
<sequence length="404" mass="44282">MPQIDAAAQTQAWLDTLSPEEIARAVAYTQGGHWLLLWGALVSIAVAWIMIRTGVLTGLRRRIEGSRPRPKRASLVVGVVYLALTWLLTLPWSVFANWWREKQYGLTQQPFVGWLSEAALSATISTLFGGLLIVGLYFIIRRTGRAWWAWGAGLVTVFLTIVLVVTPMFIEPLFNTYTSAPDGPVRQAVVELAEQTGTPSDKIYIYDGSRQSDRYTANVSGLFGTARIAMSDTMFAQGADLPEVRAVVGHEMGHYVHMHSLWMLGVFALSAAVAFWLTDRLFRPAQRLLGADRVQGIADPAGLPVLAAIGAVLGLLFTPVGTTLTRLIEADADQFSLTHAQEPDGLAKALIKTAEYRAPSPSVLEETIFYDHPSVENRIRRAMEWKARQQAAGSAPLSDEHAAG</sequence>
<dbReference type="InterPro" id="IPR032456">
    <property type="entry name" value="Peptidase_M48_N"/>
</dbReference>
<evidence type="ECO:0000313" key="10">
    <source>
        <dbReference type="EMBL" id="MDO1558380.1"/>
    </source>
</evidence>
<evidence type="ECO:0000256" key="5">
    <source>
        <dbReference type="ARBA" id="ARBA00023049"/>
    </source>
</evidence>
<keyword evidence="7" id="KW-0472">Membrane</keyword>
<dbReference type="PANTHER" id="PTHR10120">
    <property type="entry name" value="CAAX PRENYL PROTEASE 1"/>
    <property type="match status" value="1"/>
</dbReference>
<evidence type="ECO:0000256" key="1">
    <source>
        <dbReference type="ARBA" id="ARBA00022670"/>
    </source>
</evidence>
<dbReference type="Gene3D" id="3.30.2010.10">
    <property type="entry name" value="Metalloproteases ('zincins'), catalytic domain"/>
    <property type="match status" value="1"/>
</dbReference>
<keyword evidence="2" id="KW-0479">Metal-binding</keyword>
<evidence type="ECO:0000313" key="11">
    <source>
        <dbReference type="Proteomes" id="UP001169063"/>
    </source>
</evidence>
<name>A0ABT8SJX4_9CAUL</name>
<feature type="transmembrane region" description="Helical" evidence="7">
    <location>
        <begin position="75"/>
        <end position="99"/>
    </location>
</feature>
<feature type="transmembrane region" description="Helical" evidence="7">
    <location>
        <begin position="35"/>
        <end position="55"/>
    </location>
</feature>
<dbReference type="EMBL" id="JAUKTR010000001">
    <property type="protein sequence ID" value="MDO1558380.1"/>
    <property type="molecule type" value="Genomic_DNA"/>
</dbReference>
<keyword evidence="7" id="KW-1133">Transmembrane helix</keyword>
<keyword evidence="11" id="KW-1185">Reference proteome</keyword>
<keyword evidence="3 6" id="KW-0378">Hydrolase</keyword>
<organism evidence="10 11">
    <name type="scientific">Peiella sedimenti</name>
    <dbReference type="NCBI Taxonomy" id="3061083"/>
    <lineage>
        <taxon>Bacteria</taxon>
        <taxon>Pseudomonadati</taxon>
        <taxon>Pseudomonadota</taxon>
        <taxon>Alphaproteobacteria</taxon>
        <taxon>Caulobacterales</taxon>
        <taxon>Caulobacteraceae</taxon>
        <taxon>Peiella</taxon>
    </lineage>
</organism>
<dbReference type="Proteomes" id="UP001169063">
    <property type="component" value="Unassembled WGS sequence"/>
</dbReference>
<comment type="cofactor">
    <cofactor evidence="6">
        <name>Zn(2+)</name>
        <dbReference type="ChEBI" id="CHEBI:29105"/>
    </cofactor>
    <text evidence="6">Binds 1 zinc ion per subunit.</text>
</comment>
<feature type="transmembrane region" description="Helical" evidence="7">
    <location>
        <begin position="119"/>
        <end position="140"/>
    </location>
</feature>